<dbReference type="Pfam" id="PF14602">
    <property type="entry name" value="Hexapep_2"/>
    <property type="match status" value="1"/>
</dbReference>
<reference evidence="1 3" key="1">
    <citation type="submission" date="2018-06" db="EMBL/GenBank/DDBJ databases">
        <authorList>
            <consortium name="GenomeTrakr: Next Generation Sequencing Network for Food Pathogen Tracability"/>
        </authorList>
    </citation>
    <scope>NUCLEOTIDE SEQUENCE [LARGE SCALE GENOMIC DNA]</scope>
    <source>
        <strain evidence="1 3">FDA00006304</strain>
    </source>
</reference>
<proteinExistence type="predicted"/>
<dbReference type="InterPro" id="IPR011004">
    <property type="entry name" value="Trimer_LpxA-like_sf"/>
</dbReference>
<evidence type="ECO:0000313" key="1">
    <source>
        <dbReference type="EMBL" id="EAE1632842.1"/>
    </source>
</evidence>
<dbReference type="SUPFAM" id="SSF51161">
    <property type="entry name" value="Trimeric LpxA-like enzymes"/>
    <property type="match status" value="1"/>
</dbReference>
<dbReference type="Gene3D" id="2.160.10.10">
    <property type="entry name" value="Hexapeptide repeat proteins"/>
    <property type="match status" value="1"/>
</dbReference>
<dbReference type="RefSeq" id="WP_120376203.1">
    <property type="nucleotide sequence ID" value="NZ_JAIQYH010000003.1"/>
</dbReference>
<dbReference type="PANTHER" id="PTHR43300">
    <property type="entry name" value="ACETYLTRANSFERASE"/>
    <property type="match status" value="1"/>
</dbReference>
<dbReference type="InterPro" id="IPR050179">
    <property type="entry name" value="Trans_hexapeptide_repeat"/>
</dbReference>
<evidence type="ECO:0000313" key="3">
    <source>
        <dbReference type="Proteomes" id="UP000368805"/>
    </source>
</evidence>
<dbReference type="EMBL" id="AAKHCT010000001">
    <property type="protein sequence ID" value="ECR7122261.1"/>
    <property type="molecule type" value="Genomic_DNA"/>
</dbReference>
<dbReference type="Proteomes" id="UP000421738">
    <property type="component" value="Unassembled WGS sequence"/>
</dbReference>
<name>A0AAD2R8H7_LISMN</name>
<accession>A0AAD2R8H7</accession>
<protein>
    <submittedName>
        <fullName evidence="2">CatB-related O-acetyltransferase</fullName>
    </submittedName>
</protein>
<sequence>MTKKQESKSILGELEFPINGLVATRSHANSRFDFNRNMIDFFNEHHIYTMNDKTNQNVGNSTFIVSEFAVIEPFTAFLVGNFFHSMGAFSSSFSNTLPINTVVGRYCSLASNIKRLGANHPTDRFTTSLLTYSQNLSIFDAYLIEKEETFSCKPTSIPNYEPIIIGNDVWIGQDVSFVSTGITVGNGAVVAAGSIVTKDVPPFAIVGGAPARILKYRFDEDVCKELQRLQWWKYAYTDFKGIEGDISIEKFIEKVAYLTENNLIQPFTPKPVTIKDFKLAAQEDSQKS</sequence>
<dbReference type="AlphaFoldDB" id="A0AAD2R8H7"/>
<comment type="caution">
    <text evidence="2">The sequence shown here is derived from an EMBL/GenBank/DDBJ whole genome shotgun (WGS) entry which is preliminary data.</text>
</comment>
<dbReference type="EMBL" id="AAAQVA010000006">
    <property type="protein sequence ID" value="EAE1632842.1"/>
    <property type="molecule type" value="Genomic_DNA"/>
</dbReference>
<reference evidence="2 4" key="2">
    <citation type="submission" date="2019-09" db="EMBL/GenBank/DDBJ databases">
        <authorList>
            <consortium name="PulseNet: The National Subtyping Network for Foodborne Disease Surveillance"/>
            <person name="Tarr C.L."/>
            <person name="Trees E."/>
            <person name="Katz L.S."/>
            <person name="Carleton-Romer H.A."/>
            <person name="Stroika S."/>
            <person name="Kucerova Z."/>
            <person name="Roache K.F."/>
            <person name="Sabol A.L."/>
            <person name="Besser J."/>
            <person name="Gerner-Smidt P."/>
        </authorList>
    </citation>
    <scope>NUCLEOTIDE SEQUENCE [LARGE SCALE GENOMIC DNA]</scope>
    <source>
        <strain evidence="2 4">PNUSAL005666</strain>
    </source>
</reference>
<dbReference type="Proteomes" id="UP000368805">
    <property type="component" value="Unassembled WGS sequence"/>
</dbReference>
<evidence type="ECO:0000313" key="2">
    <source>
        <dbReference type="EMBL" id="ECR7122261.1"/>
    </source>
</evidence>
<dbReference type="PANTHER" id="PTHR43300:SF11">
    <property type="entry name" value="ACETYLTRANSFERASE RV3034C-RELATED"/>
    <property type="match status" value="1"/>
</dbReference>
<evidence type="ECO:0000313" key="4">
    <source>
        <dbReference type="Proteomes" id="UP000421738"/>
    </source>
</evidence>
<dbReference type="InterPro" id="IPR001451">
    <property type="entry name" value="Hexapep"/>
</dbReference>
<dbReference type="CDD" id="cd03349">
    <property type="entry name" value="LbH_XAT"/>
    <property type="match status" value="1"/>
</dbReference>
<gene>
    <name evidence="1" type="ORF">ARR48_13665</name>
    <name evidence="2" type="ORF">F1788_05970</name>
</gene>
<organism evidence="2 4">
    <name type="scientific">Listeria monocytogenes</name>
    <dbReference type="NCBI Taxonomy" id="1639"/>
    <lineage>
        <taxon>Bacteria</taxon>
        <taxon>Bacillati</taxon>
        <taxon>Bacillota</taxon>
        <taxon>Bacilli</taxon>
        <taxon>Bacillales</taxon>
        <taxon>Listeriaceae</taxon>
        <taxon>Listeria</taxon>
    </lineage>
</organism>